<protein>
    <submittedName>
        <fullName evidence="1">Unannotated protein</fullName>
    </submittedName>
</protein>
<evidence type="ECO:0000313" key="1">
    <source>
        <dbReference type="EMBL" id="CAB4901095.1"/>
    </source>
</evidence>
<name>A0A6J7G7A2_9ZZZZ</name>
<reference evidence="1" key="1">
    <citation type="submission" date="2020-05" db="EMBL/GenBank/DDBJ databases">
        <authorList>
            <person name="Chiriac C."/>
            <person name="Salcher M."/>
            <person name="Ghai R."/>
            <person name="Kavagutti S V."/>
        </authorList>
    </citation>
    <scope>NUCLEOTIDE SEQUENCE</scope>
</reference>
<dbReference type="InterPro" id="IPR008972">
    <property type="entry name" value="Cupredoxin"/>
</dbReference>
<accession>A0A6J7G7A2</accession>
<sequence>MKRLLIVLGTVIVGIGIVAGSAAFGHWKAAEPAVIKAVVDGTSPTPDGDRTHAKLELAIYPQSSGAVPGPQLNDTGANVAANGQGWPFYWPSTSIELPANSVVEVTIHQYDSGGTIYNPWFAKPQGIVEGTFTVNGSPEVGVSPTNVAHTFTIHQLPEGNQPYLFVSVPVPAQSANAPTDANGYPTKPIDVTFTFRTGAPGTYVWNCEFPCGTYYVSFGGPMSQRGYMSGTVKVV</sequence>
<dbReference type="EMBL" id="CAFBMR010000002">
    <property type="protein sequence ID" value="CAB4901095.1"/>
    <property type="molecule type" value="Genomic_DNA"/>
</dbReference>
<proteinExistence type="predicted"/>
<dbReference type="AlphaFoldDB" id="A0A6J7G7A2"/>
<organism evidence="1">
    <name type="scientific">freshwater metagenome</name>
    <dbReference type="NCBI Taxonomy" id="449393"/>
    <lineage>
        <taxon>unclassified sequences</taxon>
        <taxon>metagenomes</taxon>
        <taxon>ecological metagenomes</taxon>
    </lineage>
</organism>
<gene>
    <name evidence="1" type="ORF">UFOPK3610_00126</name>
</gene>
<dbReference type="Gene3D" id="2.60.40.420">
    <property type="entry name" value="Cupredoxins - blue copper proteins"/>
    <property type="match status" value="1"/>
</dbReference>